<evidence type="ECO:0000256" key="1">
    <source>
        <dbReference type="ARBA" id="ARBA00006754"/>
    </source>
</evidence>
<dbReference type="Pfam" id="PF17853">
    <property type="entry name" value="GGDEF_2"/>
    <property type="match status" value="1"/>
</dbReference>
<dbReference type="Gene3D" id="1.10.10.2840">
    <property type="entry name" value="PucR C-terminal helix-turn-helix domain"/>
    <property type="match status" value="1"/>
</dbReference>
<keyword evidence="6" id="KW-1185">Reference proteome</keyword>
<evidence type="ECO:0000313" key="5">
    <source>
        <dbReference type="EMBL" id="MDQ0164156.1"/>
    </source>
</evidence>
<dbReference type="RefSeq" id="WP_307389349.1">
    <property type="nucleotide sequence ID" value="NZ_BAAADK010000009.1"/>
</dbReference>
<evidence type="ECO:0000313" key="6">
    <source>
        <dbReference type="Proteomes" id="UP001235840"/>
    </source>
</evidence>
<dbReference type="Pfam" id="PF13556">
    <property type="entry name" value="HTH_30"/>
    <property type="match status" value="1"/>
</dbReference>
<dbReference type="InterPro" id="IPR008599">
    <property type="entry name" value="Diacid_rec"/>
</dbReference>
<organism evidence="5 6">
    <name type="scientific">Caldalkalibacillus horti</name>
    <dbReference type="NCBI Taxonomy" id="77523"/>
    <lineage>
        <taxon>Bacteria</taxon>
        <taxon>Bacillati</taxon>
        <taxon>Bacillota</taxon>
        <taxon>Bacilli</taxon>
        <taxon>Bacillales</taxon>
        <taxon>Bacillaceae</taxon>
        <taxon>Caldalkalibacillus</taxon>
    </lineage>
</organism>
<comment type="similarity">
    <text evidence="1">Belongs to the CdaR family.</text>
</comment>
<dbReference type="InterPro" id="IPR025736">
    <property type="entry name" value="PucR_C-HTH_dom"/>
</dbReference>
<feature type="domain" description="Putative sugar diacid recognition" evidence="2">
    <location>
        <begin position="3"/>
        <end position="132"/>
    </location>
</feature>
<protein>
    <submittedName>
        <fullName evidence="5">Carbohydrate diacid regulator</fullName>
    </submittedName>
</protein>
<dbReference type="PANTHER" id="PTHR33744">
    <property type="entry name" value="CARBOHYDRATE DIACID REGULATOR"/>
    <property type="match status" value="1"/>
</dbReference>
<dbReference type="InterPro" id="IPR041522">
    <property type="entry name" value="CdaR_GGDEF"/>
</dbReference>
<dbReference type="Proteomes" id="UP001235840">
    <property type="component" value="Unassembled WGS sequence"/>
</dbReference>
<reference evidence="5 6" key="1">
    <citation type="submission" date="2023-07" db="EMBL/GenBank/DDBJ databases">
        <title>Genomic Encyclopedia of Type Strains, Phase IV (KMG-IV): sequencing the most valuable type-strain genomes for metagenomic binning, comparative biology and taxonomic classification.</title>
        <authorList>
            <person name="Goeker M."/>
        </authorList>
    </citation>
    <scope>NUCLEOTIDE SEQUENCE [LARGE SCALE GENOMIC DNA]</scope>
    <source>
        <strain evidence="5 6">DSM 12751</strain>
    </source>
</reference>
<comment type="caution">
    <text evidence="5">The sequence shown here is derived from an EMBL/GenBank/DDBJ whole genome shotgun (WGS) entry which is preliminary data.</text>
</comment>
<dbReference type="PANTHER" id="PTHR33744:SF15">
    <property type="entry name" value="CARBOHYDRATE DIACID REGULATOR"/>
    <property type="match status" value="1"/>
</dbReference>
<feature type="domain" description="PucR C-terminal helix-turn-helix" evidence="3">
    <location>
        <begin position="334"/>
        <end position="387"/>
    </location>
</feature>
<dbReference type="InterPro" id="IPR042070">
    <property type="entry name" value="PucR_C-HTH_sf"/>
</dbReference>
<evidence type="ECO:0000259" key="3">
    <source>
        <dbReference type="Pfam" id="PF13556"/>
    </source>
</evidence>
<sequence length="396" mass="44945">MKLSPELAQEMVHKTIPIIGTNINIMNEEAKIIGSGQADRLFQYHDGAAQAIRQQKTIEIYATDNIPVGTKPGINMPIAFQGRIIGVVGITGHPHEYRQFAQMVKVYVEMLVEQNDLLQHIQGESKAKDLLLLDFVQGRFQDEIELQNASERANVLQLNLSPPFMLILLEVSLPHSNRNQARSSVVDQTARIAHFMQQYIGKKAHARWISHIQSQLFLILFDPAKLSSYPSPWVELKEEITQLLNIWLEELPAIEGMSTSIGVSGLIPYLSHIHAAYADAQFALTAGKHRNRSLLFFDDIGLMELLYALPTQLKKEYAERTIGPVMDKEKWIASFEAFIENNLNVSHAASQLSIQRSTLLNHLKQIYIHTEKDPTNFKQLVELYLAYIFHTEEELG</sequence>
<evidence type="ECO:0000259" key="4">
    <source>
        <dbReference type="Pfam" id="PF17853"/>
    </source>
</evidence>
<feature type="domain" description="CdaR GGDEF-like" evidence="4">
    <location>
        <begin position="148"/>
        <end position="285"/>
    </location>
</feature>
<proteinExistence type="inferred from homology"/>
<evidence type="ECO:0000259" key="2">
    <source>
        <dbReference type="Pfam" id="PF05651"/>
    </source>
</evidence>
<name>A0ABT9VT47_9BACI</name>
<dbReference type="InterPro" id="IPR051448">
    <property type="entry name" value="CdaR-like_regulators"/>
</dbReference>
<dbReference type="EMBL" id="JAUSTY010000001">
    <property type="protein sequence ID" value="MDQ0164156.1"/>
    <property type="molecule type" value="Genomic_DNA"/>
</dbReference>
<gene>
    <name evidence="5" type="ORF">J2S11_000055</name>
</gene>
<accession>A0ABT9VT47</accession>
<dbReference type="Pfam" id="PF05651">
    <property type="entry name" value="Diacid_rec"/>
    <property type="match status" value="1"/>
</dbReference>